<evidence type="ECO:0000313" key="4">
    <source>
        <dbReference type="EMBL" id="GFH01712.1"/>
    </source>
</evidence>
<evidence type="ECO:0000256" key="1">
    <source>
        <dbReference type="ARBA" id="ARBA00009013"/>
    </source>
</evidence>
<protein>
    <recommendedName>
        <fullName evidence="2">Anti-sigma factor antagonist</fullName>
    </recommendedName>
</protein>
<comment type="similarity">
    <text evidence="1 2">Belongs to the anti-sigma-factor antagonist family.</text>
</comment>
<sequence length="153" mass="16515">MRPDGVSWGWMALAPALGRFCTGPGDWKMTGIEHDRRGRFTVCPHRDGETLVLRVTGDLDVLTAPTLGTHLDVALSSPISTSVVIVDLTGVEFLSSAGISVLVETHRLTASTDLSLRVVAEGPATSRPLQLMRLDEIIDLYSSVEDAQQGCER</sequence>
<dbReference type="InterPro" id="IPR036513">
    <property type="entry name" value="STAS_dom_sf"/>
</dbReference>
<accession>A0A7I9ZKZ6</accession>
<evidence type="ECO:0000313" key="5">
    <source>
        <dbReference type="Proteomes" id="UP000465304"/>
    </source>
</evidence>
<organism evidence="4 5">
    <name type="scientific">Mycolicibacterium hippocampi</name>
    <dbReference type="NCBI Taxonomy" id="659824"/>
    <lineage>
        <taxon>Bacteria</taxon>
        <taxon>Bacillati</taxon>
        <taxon>Actinomycetota</taxon>
        <taxon>Actinomycetes</taxon>
        <taxon>Mycobacteriales</taxon>
        <taxon>Mycobacteriaceae</taxon>
        <taxon>Mycolicibacterium</taxon>
    </lineage>
</organism>
<dbReference type="NCBIfam" id="TIGR00377">
    <property type="entry name" value="ant_ant_sig"/>
    <property type="match status" value="1"/>
</dbReference>
<dbReference type="AlphaFoldDB" id="A0A7I9ZKZ6"/>
<dbReference type="SUPFAM" id="SSF52091">
    <property type="entry name" value="SpoIIaa-like"/>
    <property type="match status" value="1"/>
</dbReference>
<dbReference type="InterPro" id="IPR002645">
    <property type="entry name" value="STAS_dom"/>
</dbReference>
<comment type="caution">
    <text evidence="4">The sequence shown here is derived from an EMBL/GenBank/DDBJ whole genome shotgun (WGS) entry which is preliminary data.</text>
</comment>
<dbReference type="CDD" id="cd07043">
    <property type="entry name" value="STAS_anti-anti-sigma_factors"/>
    <property type="match status" value="1"/>
</dbReference>
<dbReference type="GO" id="GO:0043856">
    <property type="term" value="F:anti-sigma factor antagonist activity"/>
    <property type="evidence" value="ECO:0007669"/>
    <property type="project" value="InterPro"/>
</dbReference>
<dbReference type="EMBL" id="BLLB01000002">
    <property type="protein sequence ID" value="GFH01712.1"/>
    <property type="molecule type" value="Genomic_DNA"/>
</dbReference>
<name>A0A7I9ZKZ6_9MYCO</name>
<dbReference type="InterPro" id="IPR003658">
    <property type="entry name" value="Anti-sigma_ant"/>
</dbReference>
<dbReference type="PROSITE" id="PS50801">
    <property type="entry name" value="STAS"/>
    <property type="match status" value="1"/>
</dbReference>
<gene>
    <name evidence="4" type="ORF">MHIP_21950</name>
</gene>
<reference evidence="4 5" key="1">
    <citation type="journal article" date="2019" name="Emerg. Microbes Infect.">
        <title>Comprehensive subspecies identification of 175 nontuberculous mycobacteria species based on 7547 genomic profiles.</title>
        <authorList>
            <person name="Matsumoto Y."/>
            <person name="Kinjo T."/>
            <person name="Motooka D."/>
            <person name="Nabeya D."/>
            <person name="Jung N."/>
            <person name="Uechi K."/>
            <person name="Horii T."/>
            <person name="Iida T."/>
            <person name="Fujita J."/>
            <person name="Nakamura S."/>
        </authorList>
    </citation>
    <scope>NUCLEOTIDE SEQUENCE [LARGE SCALE GENOMIC DNA]</scope>
    <source>
        <strain evidence="4 5">JCM 30996</strain>
    </source>
</reference>
<dbReference type="Gene3D" id="3.30.750.24">
    <property type="entry name" value="STAS domain"/>
    <property type="match status" value="1"/>
</dbReference>
<keyword evidence="5" id="KW-1185">Reference proteome</keyword>
<dbReference type="Proteomes" id="UP000465304">
    <property type="component" value="Unassembled WGS sequence"/>
</dbReference>
<dbReference type="Pfam" id="PF01740">
    <property type="entry name" value="STAS"/>
    <property type="match status" value="1"/>
</dbReference>
<evidence type="ECO:0000259" key="3">
    <source>
        <dbReference type="PROSITE" id="PS50801"/>
    </source>
</evidence>
<feature type="domain" description="STAS" evidence="3">
    <location>
        <begin position="51"/>
        <end position="151"/>
    </location>
</feature>
<proteinExistence type="inferred from homology"/>
<dbReference type="PANTHER" id="PTHR33495">
    <property type="entry name" value="ANTI-SIGMA FACTOR ANTAGONIST TM_1081-RELATED-RELATED"/>
    <property type="match status" value="1"/>
</dbReference>
<evidence type="ECO:0000256" key="2">
    <source>
        <dbReference type="RuleBase" id="RU003749"/>
    </source>
</evidence>
<dbReference type="PANTHER" id="PTHR33495:SF13">
    <property type="entry name" value="ANTI-SIGMA-F FACTOR ANTAGONIST RSFB"/>
    <property type="match status" value="1"/>
</dbReference>